<evidence type="ECO:0000313" key="8">
    <source>
        <dbReference type="EMBL" id="ABR64661.1"/>
    </source>
</evidence>
<feature type="domain" description="Glucose-methanol-choline oxidoreductase N-terminal" evidence="6">
    <location>
        <begin position="305"/>
        <end position="385"/>
    </location>
</feature>
<dbReference type="AlphaFoldDB" id="A6ULY1"/>
<dbReference type="SUPFAM" id="SSF51905">
    <property type="entry name" value="FAD/NAD(P)-binding domain"/>
    <property type="match status" value="1"/>
</dbReference>
<evidence type="ECO:0000256" key="1">
    <source>
        <dbReference type="ARBA" id="ARBA00001974"/>
    </source>
</evidence>
<dbReference type="InterPro" id="IPR007867">
    <property type="entry name" value="GMC_OxRtase_C"/>
</dbReference>
<keyword evidence="8" id="KW-0614">Plasmid</keyword>
<name>A6ULY1_SINMW</name>
<dbReference type="KEGG" id="smd:Smed_5986"/>
<keyword evidence="3" id="KW-0285">Flavoprotein</keyword>
<keyword evidence="5" id="KW-0560">Oxidoreductase</keyword>
<dbReference type="HOGENOM" id="CLU_008878_4_1_5"/>
<geneLocation type="plasmid" evidence="8 9">
    <name>pSMED02</name>
</geneLocation>
<evidence type="ECO:0000256" key="3">
    <source>
        <dbReference type="ARBA" id="ARBA00022630"/>
    </source>
</evidence>
<dbReference type="InterPro" id="IPR036188">
    <property type="entry name" value="FAD/NAD-bd_sf"/>
</dbReference>
<comment type="cofactor">
    <cofactor evidence="1">
        <name>FAD</name>
        <dbReference type="ChEBI" id="CHEBI:57692"/>
    </cofactor>
</comment>
<evidence type="ECO:0000256" key="5">
    <source>
        <dbReference type="ARBA" id="ARBA00023002"/>
    </source>
</evidence>
<gene>
    <name evidence="8" type="ordered locus">Smed_5986</name>
</gene>
<dbReference type="OrthoDB" id="9798604at2"/>
<dbReference type="RefSeq" id="WP_011970769.1">
    <property type="nucleotide sequence ID" value="NC_009621.1"/>
</dbReference>
<comment type="similarity">
    <text evidence="2">Belongs to the GMC oxidoreductase family.</text>
</comment>
<evidence type="ECO:0000256" key="4">
    <source>
        <dbReference type="ARBA" id="ARBA00022827"/>
    </source>
</evidence>
<dbReference type="PATRIC" id="fig|366394.8.peg.2491"/>
<evidence type="ECO:0000256" key="2">
    <source>
        <dbReference type="ARBA" id="ARBA00010790"/>
    </source>
</evidence>
<dbReference type="Proteomes" id="UP000001108">
    <property type="component" value="Plasmid pSMED02"/>
</dbReference>
<dbReference type="EMBL" id="CP000740">
    <property type="protein sequence ID" value="ABR64661.1"/>
    <property type="molecule type" value="Genomic_DNA"/>
</dbReference>
<evidence type="ECO:0000313" key="9">
    <source>
        <dbReference type="Proteomes" id="UP000001108"/>
    </source>
</evidence>
<reference evidence="8 9" key="2">
    <citation type="journal article" date="2010" name="Stand. Genomic Sci.">
        <title>Complete genome sequence of the Medicago microsymbiont Ensifer (Sinorhizobium) medicae strain WSM419.</title>
        <authorList>
            <person name="Reeve W."/>
            <person name="Chain P."/>
            <person name="O'Hara G."/>
            <person name="Ardley J."/>
            <person name="Nandesena K."/>
            <person name="Brau L."/>
            <person name="Tiwari R."/>
            <person name="Malfatti S."/>
            <person name="Kiss H."/>
            <person name="Lapidus A."/>
            <person name="Copeland A."/>
            <person name="Nolan M."/>
            <person name="Land M."/>
            <person name="Hauser L."/>
            <person name="Chang Y.J."/>
            <person name="Ivanova N."/>
            <person name="Mavromatis K."/>
            <person name="Markowitz V."/>
            <person name="Kyrpides N."/>
            <person name="Gollagher M."/>
            <person name="Yates R."/>
            <person name="Dilworth M."/>
            <person name="Howieson J."/>
        </authorList>
    </citation>
    <scope>NUCLEOTIDE SEQUENCE [LARGE SCALE GENOMIC DNA]</scope>
    <source>
        <strain evidence="8 9">WSM419</strain>
        <plasmid evidence="9">Plasmid pSMED02</plasmid>
    </source>
</reference>
<dbReference type="PANTHER" id="PTHR42784:SF1">
    <property type="entry name" value="PYRANOSE 2-OXIDASE"/>
    <property type="match status" value="1"/>
</dbReference>
<dbReference type="PANTHER" id="PTHR42784">
    <property type="entry name" value="PYRANOSE 2-OXIDASE"/>
    <property type="match status" value="1"/>
</dbReference>
<feature type="domain" description="Glucose-methanol-choline oxidoreductase C-terminal" evidence="7">
    <location>
        <begin position="480"/>
        <end position="610"/>
    </location>
</feature>
<organism evidence="8 9">
    <name type="scientific">Sinorhizobium medicae (strain WSM419)</name>
    <name type="common">Ensifer medicae</name>
    <dbReference type="NCBI Taxonomy" id="366394"/>
    <lineage>
        <taxon>Bacteria</taxon>
        <taxon>Pseudomonadati</taxon>
        <taxon>Pseudomonadota</taxon>
        <taxon>Alphaproteobacteria</taxon>
        <taxon>Hyphomicrobiales</taxon>
        <taxon>Rhizobiaceae</taxon>
        <taxon>Sinorhizobium/Ensifer group</taxon>
        <taxon>Sinorhizobium</taxon>
    </lineage>
</organism>
<proteinExistence type="inferred from homology"/>
<keyword evidence="4" id="KW-0274">FAD</keyword>
<accession>A6ULY1</accession>
<sequence length="623" mass="68127">MLFPVESALKADANTVAATADYDIVIVGTGISGAIIAKQAAEAGKRVLILEAGTGANRTLAGYDDLLTTFYLAAGKDNQSPFPLNANAAIPRSPQLRKLQAGETDSSTYIVQSGPYVSDTTYTRIFGGTTMHWEAKTPRMLRSDFQARTIFGQGLDWPLSFEEIEDDYRLAEREIGVSANVEDQQYLGQTFPDGYVFPMRGLPLSYLDQQVNKGIEGTSVELYGETYPLKVRPYPQGRNSIPNPAYDGGKGYRPIGAVNTHQVEEGGRCQGNTNCVPLCTVQARYHSGKTLAKAFAVNGERRTPLVEFLPQAVASKVNIDPDSGKVRSLEVKVYKDPASPAYETFTVKGKVFVLAAGAIETARLMLASGLRSTSGLVGRNLMDHAYLLNWALMPQICGTMRGTSSTGGIVDLRDGPFRERQAAFAIDIHNDGWGWATGAPTSDLLELVDDRNLHGGDLRRGVIDRVSRQLLLAFMIEVMPVESNRIEVDPKYRDALDNMRPILSFTVPEYTMKGAAYARQFSRTVFARMGAQDHTHYDPSDFGYVAYDKQGYAIRGGNHLAGTHIMGTTKTNSVVDKNQRSWDHENLYLVGGGSMPTIGTANVTLTLAAMCFRSSRDILKSLH</sequence>
<dbReference type="GO" id="GO:0050660">
    <property type="term" value="F:flavin adenine dinucleotide binding"/>
    <property type="evidence" value="ECO:0007669"/>
    <property type="project" value="InterPro"/>
</dbReference>
<dbReference type="eggNOG" id="COG2303">
    <property type="taxonomic scope" value="Bacteria"/>
</dbReference>
<protein>
    <submittedName>
        <fullName evidence="8">Putative dehydrogenase large subunit protein</fullName>
    </submittedName>
</protein>
<dbReference type="InterPro" id="IPR000172">
    <property type="entry name" value="GMC_OxRdtase_N"/>
</dbReference>
<dbReference type="Pfam" id="PF00732">
    <property type="entry name" value="GMC_oxred_N"/>
    <property type="match status" value="1"/>
</dbReference>
<dbReference type="Pfam" id="PF05199">
    <property type="entry name" value="GMC_oxred_C"/>
    <property type="match status" value="1"/>
</dbReference>
<dbReference type="GO" id="GO:0016614">
    <property type="term" value="F:oxidoreductase activity, acting on CH-OH group of donors"/>
    <property type="evidence" value="ECO:0007669"/>
    <property type="project" value="InterPro"/>
</dbReference>
<evidence type="ECO:0000259" key="7">
    <source>
        <dbReference type="Pfam" id="PF05199"/>
    </source>
</evidence>
<evidence type="ECO:0000259" key="6">
    <source>
        <dbReference type="Pfam" id="PF00732"/>
    </source>
</evidence>
<reference evidence="9" key="1">
    <citation type="submission" date="2007-06" db="EMBL/GenBank/DDBJ databases">
        <title>Complete sequence of Sinorhizobium medicae WSM419 plasmid pSMED02.</title>
        <authorList>
            <consortium name="US DOE Joint Genome Institute"/>
            <person name="Copeland A."/>
            <person name="Lucas S."/>
            <person name="Lapidus A."/>
            <person name="Barry K."/>
            <person name="Glavina del Rio T."/>
            <person name="Dalin E."/>
            <person name="Tice H."/>
            <person name="Pitluck S."/>
            <person name="Chain P."/>
            <person name="Malfatti S."/>
            <person name="Shin M."/>
            <person name="Vergez L."/>
            <person name="Schmutz J."/>
            <person name="Larimer F."/>
            <person name="Land M."/>
            <person name="Hauser L."/>
            <person name="Kyrpides N."/>
            <person name="Mikhailova N."/>
            <person name="Reeve W.G."/>
            <person name="Richardson P."/>
        </authorList>
    </citation>
    <scope>NUCLEOTIDE SEQUENCE [LARGE SCALE GENOMIC DNA]</scope>
    <source>
        <strain evidence="9">WSM419</strain>
        <plasmid evidence="9">Plasmid pSMED02</plasmid>
    </source>
</reference>
<dbReference type="Gene3D" id="3.50.50.60">
    <property type="entry name" value="FAD/NAD(P)-binding domain"/>
    <property type="match status" value="2"/>
</dbReference>
<dbReference type="InterPro" id="IPR051473">
    <property type="entry name" value="P2Ox-like"/>
</dbReference>